<dbReference type="GeneTree" id="ENSGT00390000009517"/>
<dbReference type="InterPro" id="IPR007967">
    <property type="entry name" value="GSKIP_dom"/>
</dbReference>
<reference evidence="3" key="1">
    <citation type="submission" date="2025-08" db="UniProtKB">
        <authorList>
            <consortium name="Ensembl"/>
        </authorList>
    </citation>
    <scope>IDENTIFICATION</scope>
</reference>
<accession>S4RLB4</accession>
<dbReference type="InterPro" id="IPR023231">
    <property type="entry name" value="GSKIP_dom_sf"/>
</dbReference>
<organism evidence="3">
    <name type="scientific">Petromyzon marinus</name>
    <name type="common">Sea lamprey</name>
    <dbReference type="NCBI Taxonomy" id="7757"/>
    <lineage>
        <taxon>Eukaryota</taxon>
        <taxon>Metazoa</taxon>
        <taxon>Chordata</taxon>
        <taxon>Craniata</taxon>
        <taxon>Vertebrata</taxon>
        <taxon>Cyclostomata</taxon>
        <taxon>Hyperoartia</taxon>
        <taxon>Petromyzontiformes</taxon>
        <taxon>Petromyzontidae</taxon>
        <taxon>Petromyzon</taxon>
    </lineage>
</organism>
<evidence type="ECO:0000259" key="2">
    <source>
        <dbReference type="Pfam" id="PF05303"/>
    </source>
</evidence>
<dbReference type="PANTHER" id="PTHR12490">
    <property type="entry name" value="GSK3B-INTERACTING PROTEIN"/>
    <property type="match status" value="1"/>
</dbReference>
<dbReference type="AlphaFoldDB" id="S4RLB4"/>
<dbReference type="GO" id="GO:0005737">
    <property type="term" value="C:cytoplasm"/>
    <property type="evidence" value="ECO:0007669"/>
    <property type="project" value="TreeGrafter"/>
</dbReference>
<sequence length="137" mass="15188">HSCSCLSRKEVGQDCGCASGMEGDDWETECKDMRTEADAIINDVVFAVRSMALSRTLPSSEYLAYINVETKEGQRYCVELSDMGLKAIEVCTGPSGQHFPIHETIYSLLDTVSPAYRQAFSAALFHRLEALQQEQQA</sequence>
<evidence type="ECO:0000313" key="3">
    <source>
        <dbReference type="Ensembl" id="ENSPMAP00000006000.1"/>
    </source>
</evidence>
<dbReference type="GO" id="GO:0019207">
    <property type="term" value="F:kinase regulator activity"/>
    <property type="evidence" value="ECO:0007669"/>
    <property type="project" value="TreeGrafter"/>
</dbReference>
<comment type="similarity">
    <text evidence="1">Belongs to the GSKIP family.</text>
</comment>
<proteinExistence type="inferred from homology"/>
<dbReference type="GO" id="GO:0051018">
    <property type="term" value="F:protein kinase A binding"/>
    <property type="evidence" value="ECO:0007669"/>
    <property type="project" value="TreeGrafter"/>
</dbReference>
<evidence type="ECO:0000256" key="1">
    <source>
        <dbReference type="ARBA" id="ARBA00009571"/>
    </source>
</evidence>
<dbReference type="Pfam" id="PF05303">
    <property type="entry name" value="GSKIP_dom"/>
    <property type="match status" value="1"/>
</dbReference>
<dbReference type="Gene3D" id="3.30.2280.10">
    <property type="entry name" value="Hypothetical protein (hspc210)"/>
    <property type="match status" value="1"/>
</dbReference>
<dbReference type="InterPro" id="IPR037395">
    <property type="entry name" value="GSKIP"/>
</dbReference>
<dbReference type="Ensembl" id="ENSPMAT00000006028.1">
    <property type="protein sequence ID" value="ENSPMAP00000006000.1"/>
    <property type="gene ID" value="ENSPMAG00000005453.1"/>
</dbReference>
<dbReference type="SUPFAM" id="SSF103107">
    <property type="entry name" value="Hypothetical protein c14orf129, hspc210"/>
    <property type="match status" value="1"/>
</dbReference>
<dbReference type="HOGENOM" id="CLU_143747_0_0_1"/>
<dbReference type="PANTHER" id="PTHR12490:SF4">
    <property type="entry name" value="GSK3B-INTERACTING PROTEIN"/>
    <property type="match status" value="1"/>
</dbReference>
<dbReference type="OMA" id="TREENHY"/>
<reference evidence="3" key="2">
    <citation type="submission" date="2025-09" db="UniProtKB">
        <authorList>
            <consortium name="Ensembl"/>
        </authorList>
    </citation>
    <scope>IDENTIFICATION</scope>
</reference>
<name>S4RLB4_PETMA</name>
<dbReference type="GO" id="GO:0060828">
    <property type="term" value="P:regulation of canonical Wnt signaling pathway"/>
    <property type="evidence" value="ECO:0007669"/>
    <property type="project" value="InterPro"/>
</dbReference>
<protein>
    <submittedName>
        <fullName evidence="3">Gsk3b interacting protein</fullName>
    </submittedName>
</protein>
<feature type="domain" description="GSKIP" evidence="2">
    <location>
        <begin position="33"/>
        <end position="131"/>
    </location>
</feature>